<proteinExistence type="predicted"/>
<reference evidence="1 2" key="1">
    <citation type="submission" date="2019-11" db="EMBL/GenBank/DDBJ databases">
        <title>FDA dAtabase for Regulatory Grade micrObial Sequences (FDA-ARGOS): Supporting development and validation of Infectious Disease Dx tests.</title>
        <authorList>
            <person name="Patel R."/>
            <person name="Rucinski S."/>
            <person name="Tallon L."/>
            <person name="Sadzewicz L."/>
            <person name="Vavikolanu K."/>
            <person name="Mehta A."/>
            <person name="Aluvathingal J."/>
            <person name="Nadendla S."/>
            <person name="Nandy P."/>
            <person name="Geyer C."/>
            <person name="Yan Y."/>
            <person name="Sichtig H."/>
        </authorList>
    </citation>
    <scope>NUCLEOTIDE SEQUENCE [LARGE SCALE GENOMIC DNA]</scope>
    <source>
        <strain evidence="1 2">FDAARGOS_557</strain>
    </source>
</reference>
<dbReference type="AlphaFoldDB" id="A0A6N1L545"/>
<dbReference type="EMBL" id="CP054803">
    <property type="protein sequence ID" value="QKU20686.1"/>
    <property type="molecule type" value="Genomic_DNA"/>
</dbReference>
<gene>
    <name evidence="1" type="ORF">FOB19_04125</name>
</gene>
<dbReference type="NCBIfam" id="TIGR01725">
    <property type="entry name" value="phge_HK97_gp10"/>
    <property type="match status" value="1"/>
</dbReference>
<dbReference type="InterPro" id="IPR010064">
    <property type="entry name" value="HK97-gp10_tail"/>
</dbReference>
<dbReference type="RefSeq" id="WP_174893612.1">
    <property type="nucleotide sequence ID" value="NZ_CP054803.1"/>
</dbReference>
<accession>A0A6N1L545</accession>
<evidence type="ECO:0000313" key="1">
    <source>
        <dbReference type="EMBL" id="QKU20686.1"/>
    </source>
</evidence>
<organism evidence="1 2">
    <name type="scientific">Acinetobacter lwoffii</name>
    <dbReference type="NCBI Taxonomy" id="28090"/>
    <lineage>
        <taxon>Bacteria</taxon>
        <taxon>Pseudomonadati</taxon>
        <taxon>Pseudomonadota</taxon>
        <taxon>Gammaproteobacteria</taxon>
        <taxon>Moraxellales</taxon>
        <taxon>Moraxellaceae</taxon>
        <taxon>Acinetobacter</taxon>
    </lineage>
</organism>
<protein>
    <submittedName>
        <fullName evidence="1">Uncharacterized protein</fullName>
    </submittedName>
</protein>
<evidence type="ECO:0000313" key="2">
    <source>
        <dbReference type="Proteomes" id="UP000509126"/>
    </source>
</evidence>
<sequence>MTVTVEIEGMDDLHKQLSDLVNLAKEKQITQNVAMFALGDMYKEIRDQAPVAEQSYFRYFRGSAKQRRRGNPQNSRKLMQPGTLRKSIARRRVKLEKSVGVGIYVKSKAFYWRFIEHGTPHMTAKPFLRQSFDTKKELAVSRFRVRYKKYIDQIVKKQGVSLNAGN</sequence>
<name>A0A6N1L545_ACILW</name>
<dbReference type="Proteomes" id="UP000509126">
    <property type="component" value="Chromosome"/>
</dbReference>